<gene>
    <name evidence="1" type="ORF">S03H2_56734</name>
</gene>
<reference evidence="1" key="1">
    <citation type="journal article" date="2014" name="Front. Microbiol.">
        <title>High frequency of phylogenetically diverse reductive dehalogenase-homologous genes in deep subseafloor sedimentary metagenomes.</title>
        <authorList>
            <person name="Kawai M."/>
            <person name="Futagami T."/>
            <person name="Toyoda A."/>
            <person name="Takaki Y."/>
            <person name="Nishi S."/>
            <person name="Hori S."/>
            <person name="Arai W."/>
            <person name="Tsubouchi T."/>
            <person name="Morono Y."/>
            <person name="Uchiyama I."/>
            <person name="Ito T."/>
            <person name="Fujiyama A."/>
            <person name="Inagaki F."/>
            <person name="Takami H."/>
        </authorList>
    </citation>
    <scope>NUCLEOTIDE SEQUENCE</scope>
    <source>
        <strain evidence="1">Expedition CK06-06</strain>
    </source>
</reference>
<name>X1KGC8_9ZZZZ</name>
<protein>
    <submittedName>
        <fullName evidence="1">Uncharacterized protein</fullName>
    </submittedName>
</protein>
<organism evidence="1">
    <name type="scientific">marine sediment metagenome</name>
    <dbReference type="NCBI Taxonomy" id="412755"/>
    <lineage>
        <taxon>unclassified sequences</taxon>
        <taxon>metagenomes</taxon>
        <taxon>ecological metagenomes</taxon>
    </lineage>
</organism>
<dbReference type="EMBL" id="BARU01036320">
    <property type="protein sequence ID" value="GAH89209.1"/>
    <property type="molecule type" value="Genomic_DNA"/>
</dbReference>
<evidence type="ECO:0000313" key="1">
    <source>
        <dbReference type="EMBL" id="GAH89209.1"/>
    </source>
</evidence>
<proteinExistence type="predicted"/>
<comment type="caution">
    <text evidence="1">The sequence shown here is derived from an EMBL/GenBank/DDBJ whole genome shotgun (WGS) entry which is preliminary data.</text>
</comment>
<feature type="non-terminal residue" evidence="1">
    <location>
        <position position="167"/>
    </location>
</feature>
<dbReference type="AlphaFoldDB" id="X1KGC8"/>
<sequence>MPTEEVLKRVLQEVLAKVTEFSVATGDATGGSTTTLEDTSAVWEADKWKDAVVEITHAADGKHYYVTITENTADTLTFAVLDITVAAGDHYEIRMTLRLADIDKWGGTTLTGRDISDDLANLTKLIPLAKAAIFNADLPAAEDNWLGTDIESTNSPSYLRIYACVSV</sequence>
<accession>X1KGC8</accession>